<evidence type="ECO:0000256" key="1">
    <source>
        <dbReference type="SAM" id="MobiDB-lite"/>
    </source>
</evidence>
<reference evidence="3" key="1">
    <citation type="journal article" date="2014" name="Science">
        <title>Nonhuman genetics. Genomic basis for the convergent evolution of electric organs.</title>
        <authorList>
            <person name="Gallant J.R."/>
            <person name="Traeger L.L."/>
            <person name="Volkening J.D."/>
            <person name="Moffett H."/>
            <person name="Chen P.H."/>
            <person name="Novina C.D."/>
            <person name="Phillips G.N.Jr."/>
            <person name="Anand R."/>
            <person name="Wells G.B."/>
            <person name="Pinch M."/>
            <person name="Guth R."/>
            <person name="Unguez G.A."/>
            <person name="Albert J.S."/>
            <person name="Zakon H.H."/>
            <person name="Samanta M.P."/>
            <person name="Sussman M.R."/>
        </authorList>
    </citation>
    <scope>NUCLEOTIDE SEQUENCE [LARGE SCALE GENOMIC DNA]</scope>
</reference>
<reference evidence="3" key="2">
    <citation type="journal article" date="2017" name="Sci. Adv.">
        <title>A tail of two voltages: Proteomic comparison of the three electric organs of the electric eel.</title>
        <authorList>
            <person name="Traeger L.L."/>
            <person name="Sabat G."/>
            <person name="Barrett-Wilt G.A."/>
            <person name="Wells G.B."/>
            <person name="Sussman M.R."/>
        </authorList>
    </citation>
    <scope>NUCLEOTIDE SEQUENCE [LARGE SCALE GENOMIC DNA]</scope>
</reference>
<evidence type="ECO:0008006" key="4">
    <source>
        <dbReference type="Google" id="ProtNLM"/>
    </source>
</evidence>
<accession>A0A4W4F094</accession>
<keyword evidence="3" id="KW-1185">Reference proteome</keyword>
<dbReference type="AlphaFoldDB" id="A0A4W4F094"/>
<proteinExistence type="predicted"/>
<organism evidence="2 3">
    <name type="scientific">Electrophorus electricus</name>
    <name type="common">Electric eel</name>
    <name type="synonym">Gymnotus electricus</name>
    <dbReference type="NCBI Taxonomy" id="8005"/>
    <lineage>
        <taxon>Eukaryota</taxon>
        <taxon>Metazoa</taxon>
        <taxon>Chordata</taxon>
        <taxon>Craniata</taxon>
        <taxon>Vertebrata</taxon>
        <taxon>Euteleostomi</taxon>
        <taxon>Actinopterygii</taxon>
        <taxon>Neopterygii</taxon>
        <taxon>Teleostei</taxon>
        <taxon>Ostariophysi</taxon>
        <taxon>Gymnotiformes</taxon>
        <taxon>Gymnotoidei</taxon>
        <taxon>Gymnotidae</taxon>
        <taxon>Electrophorus</taxon>
    </lineage>
</organism>
<dbReference type="Ensembl" id="ENSEEET00000017213.2">
    <property type="protein sequence ID" value="ENSEEEP00000017019.2"/>
    <property type="gene ID" value="ENSEEEG00000008437.2"/>
</dbReference>
<gene>
    <name evidence="2" type="primary">LOC118242862</name>
</gene>
<feature type="region of interest" description="Disordered" evidence="1">
    <location>
        <begin position="109"/>
        <end position="128"/>
    </location>
</feature>
<reference evidence="2" key="4">
    <citation type="submission" date="2025-08" db="UniProtKB">
        <authorList>
            <consortium name="Ensembl"/>
        </authorList>
    </citation>
    <scope>IDENTIFICATION</scope>
</reference>
<reference evidence="2" key="3">
    <citation type="submission" date="2020-05" db="EMBL/GenBank/DDBJ databases">
        <title>Electrophorus electricus (electric eel) genome, fEleEle1, primary haplotype.</title>
        <authorList>
            <person name="Myers G."/>
            <person name="Meyer A."/>
            <person name="Fedrigo O."/>
            <person name="Formenti G."/>
            <person name="Rhie A."/>
            <person name="Tracey A."/>
            <person name="Sims Y."/>
            <person name="Jarvis E.D."/>
        </authorList>
    </citation>
    <scope>NUCLEOTIDE SEQUENCE [LARGE SCALE GENOMIC DNA]</scope>
</reference>
<reference evidence="2" key="5">
    <citation type="submission" date="2025-09" db="UniProtKB">
        <authorList>
            <consortium name="Ensembl"/>
        </authorList>
    </citation>
    <scope>IDENTIFICATION</scope>
</reference>
<evidence type="ECO:0000313" key="2">
    <source>
        <dbReference type="Ensembl" id="ENSEEEP00000017019.2"/>
    </source>
</evidence>
<dbReference type="STRING" id="8005.ENSEEEP00000017019"/>
<dbReference type="Proteomes" id="UP000314983">
    <property type="component" value="Chromosome 17"/>
</dbReference>
<protein>
    <recommendedName>
        <fullName evidence="4">Actinodin3</fullName>
    </recommendedName>
</protein>
<evidence type="ECO:0000313" key="3">
    <source>
        <dbReference type="Proteomes" id="UP000314983"/>
    </source>
</evidence>
<dbReference type="GeneTree" id="ENSGT00390000005067"/>
<feature type="compositionally biased region" description="Pro residues" evidence="1">
    <location>
        <begin position="115"/>
        <end position="124"/>
    </location>
</feature>
<name>A0A4W4F094_ELEEL</name>
<sequence>MNLLCTVMRYISVSRPTVDTVSIDSSQAHNFLTHSRPQRNADPKWYHKDPNFQAYYRFYSSIGHSEGLYEVDRIRMLYQQMRHLEHVYGPDASKYQNALGLRLPKTTQSLLPRPATKPPPPAHTKPPDVTHLCNPKDPLCKPHIVYLPSGAIPVACDPRYHPGCKLGAAPAPPMMKCDCNPDCLIEAPQACEGKCLFSSTPKQSCCHVDGKREWTQR</sequence>